<name>A0ABW8CH08_9ACTN</name>
<evidence type="ECO:0000256" key="1">
    <source>
        <dbReference type="ARBA" id="ARBA00021292"/>
    </source>
</evidence>
<dbReference type="InterPro" id="IPR001296">
    <property type="entry name" value="Glyco_trans_1"/>
</dbReference>
<dbReference type="SUPFAM" id="SSF53756">
    <property type="entry name" value="UDP-Glycosyltransferase/glycogen phosphorylase"/>
    <property type="match status" value="1"/>
</dbReference>
<dbReference type="Pfam" id="PF13579">
    <property type="entry name" value="Glyco_trans_4_4"/>
    <property type="match status" value="1"/>
</dbReference>
<dbReference type="Proteomes" id="UP001614394">
    <property type="component" value="Unassembled WGS sequence"/>
</dbReference>
<feature type="domain" description="Glycosyl transferase family 1" evidence="4">
    <location>
        <begin position="199"/>
        <end position="329"/>
    </location>
</feature>
<dbReference type="GO" id="GO:0016757">
    <property type="term" value="F:glycosyltransferase activity"/>
    <property type="evidence" value="ECO:0007669"/>
    <property type="project" value="UniProtKB-KW"/>
</dbReference>
<proteinExistence type="predicted"/>
<comment type="caution">
    <text evidence="6">The sequence shown here is derived from an EMBL/GenBank/DDBJ whole genome shotgun (WGS) entry which is preliminary data.</text>
</comment>
<gene>
    <name evidence="6" type="ORF">ACIGXA_35085</name>
</gene>
<keyword evidence="2 6" id="KW-0328">Glycosyltransferase</keyword>
<dbReference type="EMBL" id="JBITYG010000014">
    <property type="protein sequence ID" value="MFI9105742.1"/>
    <property type="molecule type" value="Genomic_DNA"/>
</dbReference>
<evidence type="ECO:0000313" key="7">
    <source>
        <dbReference type="Proteomes" id="UP001614394"/>
    </source>
</evidence>
<feature type="domain" description="Glycosyltransferase subfamily 4-like N-terminal" evidence="5">
    <location>
        <begin position="17"/>
        <end position="168"/>
    </location>
</feature>
<organism evidence="6 7">
    <name type="scientific">Streptomyces fildesensis</name>
    <dbReference type="NCBI Taxonomy" id="375757"/>
    <lineage>
        <taxon>Bacteria</taxon>
        <taxon>Bacillati</taxon>
        <taxon>Actinomycetota</taxon>
        <taxon>Actinomycetes</taxon>
        <taxon>Kitasatosporales</taxon>
        <taxon>Streptomycetaceae</taxon>
        <taxon>Streptomyces</taxon>
    </lineage>
</organism>
<dbReference type="RefSeq" id="WP_399656677.1">
    <property type="nucleotide sequence ID" value="NZ_JBITYG010000014.1"/>
</dbReference>
<keyword evidence="3 6" id="KW-0808">Transferase</keyword>
<dbReference type="InterPro" id="IPR028098">
    <property type="entry name" value="Glyco_trans_4-like_N"/>
</dbReference>
<protein>
    <recommendedName>
        <fullName evidence="1">D-inositol 3-phosphate glycosyltransferase</fullName>
    </recommendedName>
</protein>
<accession>A0ABW8CH08</accession>
<dbReference type="PANTHER" id="PTHR12526">
    <property type="entry name" value="GLYCOSYLTRANSFERASE"/>
    <property type="match status" value="1"/>
</dbReference>
<evidence type="ECO:0000256" key="3">
    <source>
        <dbReference type="ARBA" id="ARBA00022679"/>
    </source>
</evidence>
<dbReference type="Pfam" id="PF00534">
    <property type="entry name" value="Glycos_transf_1"/>
    <property type="match status" value="1"/>
</dbReference>
<evidence type="ECO:0000313" key="6">
    <source>
        <dbReference type="EMBL" id="MFI9105742.1"/>
    </source>
</evidence>
<evidence type="ECO:0000259" key="5">
    <source>
        <dbReference type="Pfam" id="PF13579"/>
    </source>
</evidence>
<reference evidence="6 7" key="1">
    <citation type="submission" date="2024-10" db="EMBL/GenBank/DDBJ databases">
        <title>The Natural Products Discovery Center: Release of the First 8490 Sequenced Strains for Exploring Actinobacteria Biosynthetic Diversity.</title>
        <authorList>
            <person name="Kalkreuter E."/>
            <person name="Kautsar S.A."/>
            <person name="Yang D."/>
            <person name="Bader C.D."/>
            <person name="Teijaro C.N."/>
            <person name="Fluegel L."/>
            <person name="Davis C.M."/>
            <person name="Simpson J.R."/>
            <person name="Lauterbach L."/>
            <person name="Steele A.D."/>
            <person name="Gui C."/>
            <person name="Meng S."/>
            <person name="Li G."/>
            <person name="Viehrig K."/>
            <person name="Ye F."/>
            <person name="Su P."/>
            <person name="Kiefer A.F."/>
            <person name="Nichols A."/>
            <person name="Cepeda A.J."/>
            <person name="Yan W."/>
            <person name="Fan B."/>
            <person name="Jiang Y."/>
            <person name="Adhikari A."/>
            <person name="Zheng C.-J."/>
            <person name="Schuster L."/>
            <person name="Cowan T.M."/>
            <person name="Smanski M.J."/>
            <person name="Chevrette M.G."/>
            <person name="De Carvalho L.P.S."/>
            <person name="Shen B."/>
        </authorList>
    </citation>
    <scope>NUCLEOTIDE SEQUENCE [LARGE SCALE GENOMIC DNA]</scope>
    <source>
        <strain evidence="6 7">NPDC053399</strain>
    </source>
</reference>
<keyword evidence="7" id="KW-1185">Reference proteome</keyword>
<evidence type="ECO:0000256" key="2">
    <source>
        <dbReference type="ARBA" id="ARBA00022676"/>
    </source>
</evidence>
<dbReference type="PANTHER" id="PTHR12526:SF638">
    <property type="entry name" value="SPORE COAT PROTEIN SA"/>
    <property type="match status" value="1"/>
</dbReference>
<dbReference type="Gene3D" id="3.40.50.2000">
    <property type="entry name" value="Glycogen Phosphorylase B"/>
    <property type="match status" value="2"/>
</dbReference>
<evidence type="ECO:0000259" key="4">
    <source>
        <dbReference type="Pfam" id="PF00534"/>
    </source>
</evidence>
<sequence length="390" mass="41686">MRVLHAVTLHTPSHAFGGPTRVALSLSRGLIERGVDARLVTLGDEFEGPLPNEVEGVPAQLFQARHLIRRFGVAGITSPSLLARARRLVKSADVVHVHLMRDLVTLPIALAALQCGRPLVLQTHGMIDPTERLPAKISDAFGVRRVLRRADAVLCLTETERRNVNAVVEPVELTNTVRLANGVEPQGEYRPELRASSHGGPPTVLYLARVHPAKRPEDFIEAVPGVLGKYPEARFVLAGPDTGGLDATLARARALGVDGSVEYVGALDRTAVYEHLRRADVYVIPSIQESFSLSAAEAMSVGTPVVVTKTCGLAPDIEAAGAGRLVDSREETGGGNSAENGARIAGAILELLDPAVHAAASVAARRLIHDSFTIDAIVDHLQKVYADVRR</sequence>